<gene>
    <name evidence="1" type="ORF">RND71_002645</name>
</gene>
<name>A0AAE1ST30_9SOLA</name>
<organism evidence="1 2">
    <name type="scientific">Anisodus tanguticus</name>
    <dbReference type="NCBI Taxonomy" id="243964"/>
    <lineage>
        <taxon>Eukaryota</taxon>
        <taxon>Viridiplantae</taxon>
        <taxon>Streptophyta</taxon>
        <taxon>Embryophyta</taxon>
        <taxon>Tracheophyta</taxon>
        <taxon>Spermatophyta</taxon>
        <taxon>Magnoliopsida</taxon>
        <taxon>eudicotyledons</taxon>
        <taxon>Gunneridae</taxon>
        <taxon>Pentapetalae</taxon>
        <taxon>asterids</taxon>
        <taxon>lamiids</taxon>
        <taxon>Solanales</taxon>
        <taxon>Solanaceae</taxon>
        <taxon>Solanoideae</taxon>
        <taxon>Hyoscyameae</taxon>
        <taxon>Anisodus</taxon>
    </lineage>
</organism>
<accession>A0AAE1ST30</accession>
<protein>
    <submittedName>
        <fullName evidence="1">Uncharacterized protein</fullName>
    </submittedName>
</protein>
<proteinExistence type="predicted"/>
<keyword evidence="2" id="KW-1185">Reference proteome</keyword>
<comment type="caution">
    <text evidence="1">The sequence shown here is derived from an EMBL/GenBank/DDBJ whole genome shotgun (WGS) entry which is preliminary data.</text>
</comment>
<dbReference type="Proteomes" id="UP001291623">
    <property type="component" value="Unassembled WGS sequence"/>
</dbReference>
<sequence length="92" mass="10167">MNPARSIGPAIVMHQYRGLWALISHYLVINSSINSPLLGRLGDLSMAINIHYLALSLTPNNPHHISSPRLERCGAREYIDINTLTSSQFKGA</sequence>
<dbReference type="AlphaFoldDB" id="A0AAE1ST30"/>
<dbReference type="EMBL" id="JAVYJV010000002">
    <property type="protein sequence ID" value="KAK4376349.1"/>
    <property type="molecule type" value="Genomic_DNA"/>
</dbReference>
<evidence type="ECO:0000313" key="1">
    <source>
        <dbReference type="EMBL" id="KAK4376349.1"/>
    </source>
</evidence>
<reference evidence="1" key="1">
    <citation type="submission" date="2023-12" db="EMBL/GenBank/DDBJ databases">
        <title>Genome assembly of Anisodus tanguticus.</title>
        <authorList>
            <person name="Wang Y.-J."/>
        </authorList>
    </citation>
    <scope>NUCLEOTIDE SEQUENCE</scope>
    <source>
        <strain evidence="1">KB-2021</strain>
        <tissue evidence="1">Leaf</tissue>
    </source>
</reference>
<evidence type="ECO:0000313" key="2">
    <source>
        <dbReference type="Proteomes" id="UP001291623"/>
    </source>
</evidence>